<dbReference type="EMBL" id="CP064812">
    <property type="protein sequence ID" value="QPG72927.1"/>
    <property type="molecule type" value="Genomic_DNA"/>
</dbReference>
<evidence type="ECO:0000313" key="14">
    <source>
        <dbReference type="Proteomes" id="UP000662931"/>
    </source>
</evidence>
<keyword evidence="3" id="KW-0597">Phosphoprotein</keyword>
<feature type="region of interest" description="Disordered" evidence="11">
    <location>
        <begin position="401"/>
        <end position="582"/>
    </location>
</feature>
<keyword evidence="5 8" id="KW-0040">ANK repeat</keyword>
<feature type="coiled-coil region" evidence="10">
    <location>
        <begin position="639"/>
        <end position="666"/>
    </location>
</feature>
<dbReference type="GO" id="GO:0034727">
    <property type="term" value="P:piecemeal microautophagy of the nucleus"/>
    <property type="evidence" value="ECO:0007669"/>
    <property type="project" value="TreeGrafter"/>
</dbReference>
<evidence type="ECO:0000256" key="4">
    <source>
        <dbReference type="ARBA" id="ARBA00022737"/>
    </source>
</evidence>
<dbReference type="Proteomes" id="UP000662931">
    <property type="component" value="Chromosome 1"/>
</dbReference>
<dbReference type="InterPro" id="IPR036770">
    <property type="entry name" value="Ankyrin_rpt-contain_sf"/>
</dbReference>
<feature type="compositionally biased region" description="Basic residues" evidence="11">
    <location>
        <begin position="520"/>
        <end position="533"/>
    </location>
</feature>
<dbReference type="Pfam" id="PF00169">
    <property type="entry name" value="PH"/>
    <property type="match status" value="1"/>
</dbReference>
<comment type="similarity">
    <text evidence="1 9">Belongs to the OSBP family.</text>
</comment>
<dbReference type="SMART" id="SM00233">
    <property type="entry name" value="PH"/>
    <property type="match status" value="1"/>
</dbReference>
<dbReference type="KEGG" id="bnn:FOA43_000231"/>
<evidence type="ECO:0000256" key="5">
    <source>
        <dbReference type="ARBA" id="ARBA00023043"/>
    </source>
</evidence>
<gene>
    <name evidence="13" type="ORF">FOA43_000231</name>
</gene>
<dbReference type="InterPro" id="IPR018494">
    <property type="entry name" value="Oxysterol-bd_CS"/>
</dbReference>
<feature type="repeat" description="ANK" evidence="8">
    <location>
        <begin position="120"/>
        <end position="142"/>
    </location>
</feature>
<sequence length="1278" mass="145264">MSASHLDPEAPVITNAKKVADSILATDTSIGAVTTDQSSATVGPSLNASLVKLKLLDCIRNDDSEKLSLLLEDISDSKDKQLRRLRKELLHYAVQVGPLSIIRRIVDSKLVHSVNYQDKDGNTPLHLAVMSARNDVIDYLMSLSSINDTILNEELKQPIECTSSMEIVQLMSDLRTRYVEKEAARLRRGFQSRDFSLLESVLSVARARELLDINGTDPVTGDTVLLEFIKKDDVDLVKFILKHGGDPFKRSVSGRLPVDCTTSSSMRRVIKTACNDQSVIDSNSDHPAVGPPTFKGFLKKWTNFAGGYKLRWFVLAADGTLSYYKSPNEMDNACRGMIHLAKAQVRMDSSEKCKFELIIANLTGGSVKWHLKANHQIESNRWVWNLQNAIKYARDEQKASRKVNQVAYRKQKNGKLTSVQEARKPQSSHHNAFSSTDDSTVAHGGLKRSSSESRISALASNPITRSTTSIAYGEHRTQPAQPQEEPQSLHSRSLSRDSASSSTSSHNSVASTVARGAKNLYKKPIHKFNKLAHRSRDQLPQSSIQSEDSYYLNSEDSTVGTTSREDEEDDDDDDDDDDDGDDVYMEMILGKRRPDNSKLTIIRNQIRMELKSFSEFLDHFKTDSNISNEDVVTVSSRILKNLSQLYEKEEDVIQEKEFRLEKLFDRQTEISNIWESSIRQLELEIQDRESKICDLEDTIRLVRRSLRASVIIPAVSSPDIVATEPSSLSQKEAVTTKRDRSSISSYREDPQLAKFLEQEDESEDEFFDAAEEEEEEKESKHVEEEILGTPEKEEAKQLGNIIAEKERRKSEEAAEKSTQEVSSQEATSDNEEEIEEIVRKVKPTSGPFQPILVDGRFFVDNYPIESEAQKARYVKILDDATFKGYEDPIRTTLAREDNRPKISLWSVLKSLIGKDMTKMTLPVAFNEPTSLLQRNIEIMEYSDLLDKAASIEFSPLRMVYVAGFAASEYASTVGRIAKPFNPLLGETYEYARPDKGYRVFCEQVSHHPPISAVVSESPYWAYYGESNVKTKFYGRSFDIRHLGTWFCELYPSTLPIDKRTGKQTAMELYSWKKVNNSVVGIIIGRPTIDNYGEMEIKNHMTGDYMHLHFKERGWRSSNAYEVKGEVYSADKTLQYQIAGHWNTKIYAKSATDPSLQKFVVFSAKKRQDMLFHLTNFAAGLNAPQPHLLPVVACTDTRLRPDQRAMENAEYDLASEEKNRVEEKQRAHKKEMEEKNIVYKPSFFVKDKHPVTGEDYWRFTGTYWKDRKDGKLKDYKDIF</sequence>
<dbReference type="FunFam" id="2.30.29.30:FF:000061">
    <property type="entry name" value="Oxysterol binding protein 1"/>
    <property type="match status" value="1"/>
</dbReference>
<evidence type="ECO:0000313" key="13">
    <source>
        <dbReference type="EMBL" id="QPG72927.1"/>
    </source>
</evidence>
<keyword evidence="14" id="KW-1185">Reference proteome</keyword>
<dbReference type="RefSeq" id="XP_038776492.1">
    <property type="nucleotide sequence ID" value="XM_038920564.1"/>
</dbReference>
<feature type="compositionally biased region" description="Basic and acidic residues" evidence="11">
    <location>
        <begin position="803"/>
        <end position="818"/>
    </location>
</feature>
<dbReference type="PROSITE" id="PS50088">
    <property type="entry name" value="ANK_REPEAT"/>
    <property type="match status" value="1"/>
</dbReference>
<dbReference type="GO" id="GO:0006887">
    <property type="term" value="P:exocytosis"/>
    <property type="evidence" value="ECO:0007669"/>
    <property type="project" value="TreeGrafter"/>
</dbReference>
<feature type="compositionally biased region" description="Polar residues" evidence="11">
    <location>
        <begin position="461"/>
        <end position="470"/>
    </location>
</feature>
<keyword evidence="10" id="KW-0175">Coiled coil</keyword>
<feature type="compositionally biased region" description="Basic and acidic residues" evidence="11">
    <location>
        <begin position="734"/>
        <end position="751"/>
    </location>
</feature>
<evidence type="ECO:0000256" key="10">
    <source>
        <dbReference type="SAM" id="Coils"/>
    </source>
</evidence>
<dbReference type="Gene3D" id="1.25.40.20">
    <property type="entry name" value="Ankyrin repeat-containing domain"/>
    <property type="match status" value="2"/>
</dbReference>
<feature type="region of interest" description="Disordered" evidence="11">
    <location>
        <begin position="726"/>
        <end position="786"/>
    </location>
</feature>
<accession>A0A875RSW5</accession>
<feature type="compositionally biased region" description="Low complexity" evidence="11">
    <location>
        <begin position="488"/>
        <end position="513"/>
    </location>
</feature>
<protein>
    <recommendedName>
        <fullName evidence="12">PH domain-containing protein</fullName>
    </recommendedName>
</protein>
<feature type="compositionally biased region" description="Polar residues" evidence="11">
    <location>
        <begin position="428"/>
        <end position="439"/>
    </location>
</feature>
<reference evidence="13" key="1">
    <citation type="submission" date="2020-10" db="EMBL/GenBank/DDBJ databases">
        <authorList>
            <person name="Roach M.J.R."/>
        </authorList>
    </citation>
    <scope>NUCLEOTIDE SEQUENCE</scope>
    <source>
        <strain evidence="13">CBS 1945</strain>
    </source>
</reference>
<dbReference type="PROSITE" id="PS50003">
    <property type="entry name" value="PH_DOMAIN"/>
    <property type="match status" value="1"/>
</dbReference>
<dbReference type="PROSITE" id="PS50297">
    <property type="entry name" value="ANK_REP_REGION"/>
    <property type="match status" value="1"/>
</dbReference>
<evidence type="ECO:0000256" key="2">
    <source>
        <dbReference type="ARBA" id="ARBA00022448"/>
    </source>
</evidence>
<feature type="compositionally biased region" description="Polar residues" evidence="11">
    <location>
        <begin position="538"/>
        <end position="562"/>
    </location>
</feature>
<dbReference type="SUPFAM" id="SSF50729">
    <property type="entry name" value="PH domain-like"/>
    <property type="match status" value="1"/>
</dbReference>
<keyword evidence="7" id="KW-0446">Lipid-binding</keyword>
<dbReference type="GO" id="GO:0032934">
    <property type="term" value="F:sterol binding"/>
    <property type="evidence" value="ECO:0007669"/>
    <property type="project" value="TreeGrafter"/>
</dbReference>
<dbReference type="GO" id="GO:0097038">
    <property type="term" value="C:perinuclear endoplasmic reticulum"/>
    <property type="evidence" value="ECO:0007669"/>
    <property type="project" value="TreeGrafter"/>
</dbReference>
<dbReference type="OrthoDB" id="1854502at2759"/>
<dbReference type="Gene3D" id="2.40.160.120">
    <property type="match status" value="1"/>
</dbReference>
<dbReference type="GO" id="GO:0120009">
    <property type="term" value="P:intermembrane lipid transfer"/>
    <property type="evidence" value="ECO:0007669"/>
    <property type="project" value="UniProtKB-ARBA"/>
</dbReference>
<feature type="domain" description="PH" evidence="12">
    <location>
        <begin position="291"/>
        <end position="391"/>
    </location>
</feature>
<dbReference type="GO" id="GO:0006897">
    <property type="term" value="P:endocytosis"/>
    <property type="evidence" value="ECO:0007669"/>
    <property type="project" value="TreeGrafter"/>
</dbReference>
<dbReference type="GO" id="GO:0005886">
    <property type="term" value="C:plasma membrane"/>
    <property type="evidence" value="ECO:0007669"/>
    <property type="project" value="TreeGrafter"/>
</dbReference>
<dbReference type="GO" id="GO:0030011">
    <property type="term" value="P:maintenance of cell polarity"/>
    <property type="evidence" value="ECO:0007669"/>
    <property type="project" value="TreeGrafter"/>
</dbReference>
<feature type="compositionally biased region" description="Acidic residues" evidence="11">
    <location>
        <begin position="758"/>
        <end position="776"/>
    </location>
</feature>
<dbReference type="PANTHER" id="PTHR10972">
    <property type="entry name" value="OXYSTEROL-BINDING PROTEIN-RELATED"/>
    <property type="match status" value="1"/>
</dbReference>
<evidence type="ECO:0000256" key="11">
    <source>
        <dbReference type="SAM" id="MobiDB-lite"/>
    </source>
</evidence>
<dbReference type="GO" id="GO:0005829">
    <property type="term" value="C:cytosol"/>
    <property type="evidence" value="ECO:0007669"/>
    <property type="project" value="TreeGrafter"/>
</dbReference>
<keyword evidence="6" id="KW-0445">Lipid transport</keyword>
<dbReference type="GO" id="GO:0005635">
    <property type="term" value="C:nuclear envelope"/>
    <property type="evidence" value="ECO:0007669"/>
    <property type="project" value="TreeGrafter"/>
</dbReference>
<evidence type="ECO:0000259" key="12">
    <source>
        <dbReference type="PROSITE" id="PS50003"/>
    </source>
</evidence>
<organism evidence="13 14">
    <name type="scientific">Eeniella nana</name>
    <name type="common">Yeast</name>
    <name type="synonym">Brettanomyces nanus</name>
    <dbReference type="NCBI Taxonomy" id="13502"/>
    <lineage>
        <taxon>Eukaryota</taxon>
        <taxon>Fungi</taxon>
        <taxon>Dikarya</taxon>
        <taxon>Ascomycota</taxon>
        <taxon>Saccharomycotina</taxon>
        <taxon>Pichiomycetes</taxon>
        <taxon>Pichiales</taxon>
        <taxon>Pichiaceae</taxon>
        <taxon>Brettanomyces</taxon>
    </lineage>
</organism>
<dbReference type="Gene3D" id="3.30.70.3490">
    <property type="match status" value="1"/>
</dbReference>
<dbReference type="SUPFAM" id="SSF144000">
    <property type="entry name" value="Oxysterol-binding protein-like"/>
    <property type="match status" value="1"/>
</dbReference>
<evidence type="ECO:0000256" key="7">
    <source>
        <dbReference type="ARBA" id="ARBA00023121"/>
    </source>
</evidence>
<feature type="compositionally biased region" description="Basic and acidic residues" evidence="11">
    <location>
        <begin position="777"/>
        <end position="786"/>
    </location>
</feature>
<dbReference type="InterPro" id="IPR000648">
    <property type="entry name" value="Oxysterol-bd"/>
</dbReference>
<evidence type="ECO:0000256" key="3">
    <source>
        <dbReference type="ARBA" id="ARBA00022553"/>
    </source>
</evidence>
<dbReference type="Pfam" id="PF01237">
    <property type="entry name" value="Oxysterol_BP"/>
    <property type="match status" value="1"/>
</dbReference>
<feature type="compositionally biased region" description="Acidic residues" evidence="11">
    <location>
        <begin position="565"/>
        <end position="582"/>
    </location>
</feature>
<keyword evidence="2" id="KW-0813">Transport</keyword>
<dbReference type="AlphaFoldDB" id="A0A875RSW5"/>
<dbReference type="SMART" id="SM00248">
    <property type="entry name" value="ANK"/>
    <property type="match status" value="3"/>
</dbReference>
<keyword evidence="4" id="KW-0677">Repeat</keyword>
<evidence type="ECO:0000256" key="9">
    <source>
        <dbReference type="RuleBase" id="RU003844"/>
    </source>
</evidence>
<dbReference type="Gene3D" id="2.30.29.30">
    <property type="entry name" value="Pleckstrin-homology domain (PH domain)/Phosphotyrosine-binding domain (PTB)"/>
    <property type="match status" value="1"/>
</dbReference>
<dbReference type="InterPro" id="IPR001849">
    <property type="entry name" value="PH_domain"/>
</dbReference>
<dbReference type="InterPro" id="IPR037239">
    <property type="entry name" value="OSBP_sf"/>
</dbReference>
<evidence type="ECO:0000256" key="8">
    <source>
        <dbReference type="PROSITE-ProRule" id="PRU00023"/>
    </source>
</evidence>
<dbReference type="Pfam" id="PF12796">
    <property type="entry name" value="Ank_2"/>
    <property type="match status" value="1"/>
</dbReference>
<dbReference type="PANTHER" id="PTHR10972:SF205">
    <property type="entry name" value="OXYSTEROL-BINDING PROTEIN 1"/>
    <property type="match status" value="1"/>
</dbReference>
<evidence type="ECO:0000256" key="6">
    <source>
        <dbReference type="ARBA" id="ARBA00023055"/>
    </source>
</evidence>
<feature type="region of interest" description="Disordered" evidence="11">
    <location>
        <begin position="802"/>
        <end position="832"/>
    </location>
</feature>
<evidence type="ECO:0000256" key="1">
    <source>
        <dbReference type="ARBA" id="ARBA00008842"/>
    </source>
</evidence>
<dbReference type="GeneID" id="62193632"/>
<proteinExistence type="inferred from homology"/>
<dbReference type="InterPro" id="IPR002110">
    <property type="entry name" value="Ankyrin_rpt"/>
</dbReference>
<dbReference type="PROSITE" id="PS01013">
    <property type="entry name" value="OSBP"/>
    <property type="match status" value="1"/>
</dbReference>
<dbReference type="SUPFAM" id="SSF48403">
    <property type="entry name" value="Ankyrin repeat"/>
    <property type="match status" value="1"/>
</dbReference>
<dbReference type="InterPro" id="IPR011993">
    <property type="entry name" value="PH-like_dom_sf"/>
</dbReference>
<name>A0A875RSW5_EENNA</name>
<feature type="coiled-coil region" evidence="10">
    <location>
        <begin position="1203"/>
        <end position="1233"/>
    </location>
</feature>
<dbReference type="FunFam" id="2.40.160.120:FF:000001">
    <property type="entry name" value="Oxysterol-binding protein"/>
    <property type="match status" value="1"/>
</dbReference>